<name>A0A250JNT6_9BACT</name>
<dbReference type="Proteomes" id="UP000217343">
    <property type="component" value="Chromosome"/>
</dbReference>
<evidence type="ECO:0000256" key="1">
    <source>
        <dbReference type="SAM" id="SignalP"/>
    </source>
</evidence>
<keyword evidence="2" id="KW-0449">Lipoprotein</keyword>
<dbReference type="AlphaFoldDB" id="A0A250JNT6"/>
<reference evidence="2 3" key="1">
    <citation type="submission" date="2017-06" db="EMBL/GenBank/DDBJ databases">
        <title>Sequencing and comparative analysis of myxobacterial genomes.</title>
        <authorList>
            <person name="Rupp O."/>
            <person name="Goesmann A."/>
            <person name="Sogaard-Andersen L."/>
        </authorList>
    </citation>
    <scope>NUCLEOTIDE SEQUENCE [LARGE SCALE GENOMIC DNA]</scope>
    <source>
        <strain evidence="2 3">DSM 14697</strain>
    </source>
</reference>
<keyword evidence="3" id="KW-1185">Reference proteome</keyword>
<evidence type="ECO:0000313" key="3">
    <source>
        <dbReference type="Proteomes" id="UP000217343"/>
    </source>
</evidence>
<dbReference type="KEGG" id="mmas:MYMAC_000865"/>
<evidence type="ECO:0000313" key="2">
    <source>
        <dbReference type="EMBL" id="ATB45280.1"/>
    </source>
</evidence>
<sequence length="138" mass="14965">MRNQNTAPSLLCLLAALSLGCSSSATTTASRRGAYALASCTDTVSCCIQRNPGMPDACGLTAAEVASHMAGIKMAVEAAAEEENAHNAELPEWKRRCISTYAECKEADWMGSCYDCFRYCEGQEEWPVNKCRPRKGNK</sequence>
<protein>
    <submittedName>
        <fullName evidence="2">Lipoprotein</fullName>
    </submittedName>
</protein>
<feature type="signal peptide" evidence="1">
    <location>
        <begin position="1"/>
        <end position="25"/>
    </location>
</feature>
<organism evidence="2 3">
    <name type="scientific">Corallococcus macrosporus DSM 14697</name>
    <dbReference type="NCBI Taxonomy" id="1189310"/>
    <lineage>
        <taxon>Bacteria</taxon>
        <taxon>Pseudomonadati</taxon>
        <taxon>Myxococcota</taxon>
        <taxon>Myxococcia</taxon>
        <taxon>Myxococcales</taxon>
        <taxon>Cystobacterineae</taxon>
        <taxon>Myxococcaceae</taxon>
        <taxon>Corallococcus</taxon>
    </lineage>
</organism>
<dbReference type="PROSITE" id="PS51257">
    <property type="entry name" value="PROKAR_LIPOPROTEIN"/>
    <property type="match status" value="1"/>
</dbReference>
<gene>
    <name evidence="2" type="ORF">MYMAC_000865</name>
</gene>
<dbReference type="EMBL" id="CP022203">
    <property type="protein sequence ID" value="ATB45280.1"/>
    <property type="molecule type" value="Genomic_DNA"/>
</dbReference>
<dbReference type="RefSeq" id="WP_095957152.1">
    <property type="nucleotide sequence ID" value="NZ_CP022203.1"/>
</dbReference>
<proteinExistence type="predicted"/>
<keyword evidence="1" id="KW-0732">Signal</keyword>
<accession>A0A250JNT6</accession>
<feature type="chain" id="PRO_5012060809" evidence="1">
    <location>
        <begin position="26"/>
        <end position="138"/>
    </location>
</feature>